<protein>
    <recommendedName>
        <fullName evidence="8">Ferric oxidoreductase domain-containing protein</fullName>
    </recommendedName>
</protein>
<evidence type="ECO:0000313" key="9">
    <source>
        <dbReference type="EMBL" id="OJF90859.1"/>
    </source>
</evidence>
<sequence length="172" mass="18934">MASGHGGAGRSATALLLHPTGELSARLMVVTMAISPMRHVLPGSDFWRWMRRRRRYFGVAAFGYALLHTALYLADMGSPGAVMSEVALSAIWTGWLAFLLLVPLALTSNDAMLFRLGRYWRLLQRLTYPAALAVLAHWLLIHDGAAAALVHFGLLAALQVLRLRNTLKPMET</sequence>
<evidence type="ECO:0000259" key="8">
    <source>
        <dbReference type="Pfam" id="PF01794"/>
    </source>
</evidence>
<comment type="subcellular location">
    <subcellularLocation>
        <location evidence="1">Membrane</location>
        <topology evidence="1">Multi-pass membrane protein</topology>
    </subcellularLocation>
</comment>
<dbReference type="Pfam" id="PF01794">
    <property type="entry name" value="Ferric_reduct"/>
    <property type="match status" value="1"/>
</dbReference>
<feature type="transmembrane region" description="Helical" evidence="7">
    <location>
        <begin position="56"/>
        <end position="74"/>
    </location>
</feature>
<keyword evidence="6 7" id="KW-0472">Membrane</keyword>
<accession>A0A657LLG9</accession>
<feature type="transmembrane region" description="Helical" evidence="7">
    <location>
        <begin position="86"/>
        <end position="107"/>
    </location>
</feature>
<feature type="transmembrane region" description="Helical" evidence="7">
    <location>
        <begin position="145"/>
        <end position="163"/>
    </location>
</feature>
<evidence type="ECO:0000313" key="10">
    <source>
        <dbReference type="Proteomes" id="UP000182661"/>
    </source>
</evidence>
<reference evidence="9 10" key="1">
    <citation type="submission" date="2016-02" db="EMBL/GenBank/DDBJ databases">
        <title>Genome sequencing of a beta-galactosidase producing bacteria Rhizobium sp. 59.</title>
        <authorList>
            <person name="Wang D."/>
            <person name="Kot W."/>
            <person name="Qin Y."/>
            <person name="Hansen L."/>
            <person name="Naqvi K."/>
            <person name="Rensing C."/>
        </authorList>
    </citation>
    <scope>NUCLEOTIDE SEQUENCE [LARGE SCALE GENOMIC DNA]</scope>
    <source>
        <strain evidence="9 10">59</strain>
    </source>
</reference>
<keyword evidence="2" id="KW-0813">Transport</keyword>
<evidence type="ECO:0000256" key="2">
    <source>
        <dbReference type="ARBA" id="ARBA00022448"/>
    </source>
</evidence>
<comment type="caution">
    <text evidence="9">The sequence shown here is derived from an EMBL/GenBank/DDBJ whole genome shotgun (WGS) entry which is preliminary data.</text>
</comment>
<evidence type="ECO:0000256" key="1">
    <source>
        <dbReference type="ARBA" id="ARBA00004141"/>
    </source>
</evidence>
<gene>
    <name evidence="9" type="ORF">AX760_23730</name>
</gene>
<feature type="transmembrane region" description="Helical" evidence="7">
    <location>
        <begin position="119"/>
        <end position="139"/>
    </location>
</feature>
<dbReference type="GO" id="GO:0016679">
    <property type="term" value="F:oxidoreductase activity, acting on diphenols and related substances as donors"/>
    <property type="evidence" value="ECO:0007669"/>
    <property type="project" value="TreeGrafter"/>
</dbReference>
<evidence type="ECO:0000256" key="4">
    <source>
        <dbReference type="ARBA" id="ARBA00022989"/>
    </source>
</evidence>
<keyword evidence="4 7" id="KW-1133">Transmembrane helix</keyword>
<dbReference type="Proteomes" id="UP000182661">
    <property type="component" value="Unassembled WGS sequence"/>
</dbReference>
<dbReference type="PANTHER" id="PTHR36964">
    <property type="entry name" value="PROTEIN-METHIONINE-SULFOXIDE REDUCTASE HEME-BINDING SUBUNIT MSRQ"/>
    <property type="match status" value="1"/>
</dbReference>
<evidence type="ECO:0000256" key="5">
    <source>
        <dbReference type="ARBA" id="ARBA00023004"/>
    </source>
</evidence>
<dbReference type="PANTHER" id="PTHR36964:SF1">
    <property type="entry name" value="PROTEIN-METHIONINE-SULFOXIDE REDUCTASE HEME-BINDING SUBUNIT MSRQ"/>
    <property type="match status" value="1"/>
</dbReference>
<dbReference type="GO" id="GO:0010181">
    <property type="term" value="F:FMN binding"/>
    <property type="evidence" value="ECO:0007669"/>
    <property type="project" value="TreeGrafter"/>
</dbReference>
<dbReference type="InterPro" id="IPR013130">
    <property type="entry name" value="Fe3_Rdtase_TM_dom"/>
</dbReference>
<keyword evidence="10" id="KW-1185">Reference proteome</keyword>
<name>A0A657LLG9_9HYPH</name>
<evidence type="ECO:0000256" key="3">
    <source>
        <dbReference type="ARBA" id="ARBA00022692"/>
    </source>
</evidence>
<evidence type="ECO:0000256" key="6">
    <source>
        <dbReference type="ARBA" id="ARBA00023136"/>
    </source>
</evidence>
<proteinExistence type="predicted"/>
<keyword evidence="5" id="KW-0408">Iron</keyword>
<evidence type="ECO:0000256" key="7">
    <source>
        <dbReference type="SAM" id="Phobius"/>
    </source>
</evidence>
<dbReference type="GO" id="GO:0020037">
    <property type="term" value="F:heme binding"/>
    <property type="evidence" value="ECO:0007669"/>
    <property type="project" value="TreeGrafter"/>
</dbReference>
<dbReference type="EMBL" id="LSRP01000132">
    <property type="protein sequence ID" value="OJF90859.1"/>
    <property type="molecule type" value="Genomic_DNA"/>
</dbReference>
<dbReference type="GO" id="GO:0005886">
    <property type="term" value="C:plasma membrane"/>
    <property type="evidence" value="ECO:0007669"/>
    <property type="project" value="TreeGrafter"/>
</dbReference>
<organism evidence="9 10">
    <name type="scientific">Pararhizobium antarcticum</name>
    <dbReference type="NCBI Taxonomy" id="1798805"/>
    <lineage>
        <taxon>Bacteria</taxon>
        <taxon>Pseudomonadati</taxon>
        <taxon>Pseudomonadota</taxon>
        <taxon>Alphaproteobacteria</taxon>
        <taxon>Hyphomicrobiales</taxon>
        <taxon>Rhizobiaceae</taxon>
        <taxon>Rhizobium/Agrobacterium group</taxon>
        <taxon>Pararhizobium</taxon>
    </lineage>
</organism>
<keyword evidence="3 7" id="KW-0812">Transmembrane</keyword>
<dbReference type="InterPro" id="IPR022837">
    <property type="entry name" value="MsrQ-like"/>
</dbReference>
<dbReference type="AlphaFoldDB" id="A0A657LLG9"/>
<feature type="domain" description="Ferric oxidoreductase" evidence="8">
    <location>
        <begin position="20"/>
        <end position="134"/>
    </location>
</feature>